<comment type="caution">
    <text evidence="12">Lacks conserved residue(s) required for the propagation of feature annotation.</text>
</comment>
<dbReference type="GO" id="GO:0009888">
    <property type="term" value="P:tissue development"/>
    <property type="evidence" value="ECO:0007669"/>
    <property type="project" value="TreeGrafter"/>
</dbReference>
<dbReference type="FunFam" id="2.10.25.10:FF:000065">
    <property type="entry name" value="Laminin subunit beta 1"/>
    <property type="match status" value="1"/>
</dbReference>
<dbReference type="InterPro" id="IPR008211">
    <property type="entry name" value="Laminin_N"/>
</dbReference>
<evidence type="ECO:0000256" key="2">
    <source>
        <dbReference type="ARBA" id="ARBA00022525"/>
    </source>
</evidence>
<dbReference type="SUPFAM" id="SSF57196">
    <property type="entry name" value="EGF/Laminin"/>
    <property type="match status" value="12"/>
</dbReference>
<feature type="disulfide bond" evidence="12">
    <location>
        <begin position="299"/>
        <end position="308"/>
    </location>
</feature>
<evidence type="ECO:0000259" key="16">
    <source>
        <dbReference type="PROSITE" id="PS51116"/>
    </source>
</evidence>
<evidence type="ECO:0000256" key="13">
    <source>
        <dbReference type="SAM" id="Coils"/>
    </source>
</evidence>
<dbReference type="CDD" id="cd00055">
    <property type="entry name" value="EGF_Lam"/>
    <property type="match status" value="13"/>
</dbReference>
<evidence type="ECO:0000256" key="9">
    <source>
        <dbReference type="ARBA" id="ARBA00023157"/>
    </source>
</evidence>
<dbReference type="FunFam" id="2.60.120.260:FF:000010">
    <property type="entry name" value="Laminin subunit beta 1"/>
    <property type="match status" value="1"/>
</dbReference>
<dbReference type="FunFam" id="2.10.25.10:FF:000280">
    <property type="entry name" value="Laminin subunit beta 4"/>
    <property type="match status" value="1"/>
</dbReference>
<keyword evidence="6" id="KW-0084">Basement membrane</keyword>
<dbReference type="Pfam" id="PF00055">
    <property type="entry name" value="Laminin_N"/>
    <property type="match status" value="1"/>
</dbReference>
<evidence type="ECO:0008006" key="20">
    <source>
        <dbReference type="Google" id="ProtNLM"/>
    </source>
</evidence>
<evidence type="ECO:0000256" key="8">
    <source>
        <dbReference type="ARBA" id="ARBA00023054"/>
    </source>
</evidence>
<dbReference type="Gene3D" id="2.60.120.260">
    <property type="entry name" value="Galactose-binding domain-like"/>
    <property type="match status" value="1"/>
</dbReference>
<dbReference type="Pfam" id="PF23219">
    <property type="entry name" value="LAMB1"/>
    <property type="match status" value="1"/>
</dbReference>
<evidence type="ECO:0000256" key="3">
    <source>
        <dbReference type="ARBA" id="ARBA00022530"/>
    </source>
</evidence>
<evidence type="ECO:0000256" key="6">
    <source>
        <dbReference type="ARBA" id="ARBA00022869"/>
    </source>
</evidence>
<feature type="domain" description="Laminin N-terminal" evidence="17">
    <location>
        <begin position="42"/>
        <end position="269"/>
    </location>
</feature>
<dbReference type="FunFam" id="2.10.25.10:FF:000135">
    <property type="entry name" value="Laminin subunit beta 4"/>
    <property type="match status" value="2"/>
</dbReference>
<dbReference type="FunFam" id="2.10.25.10:FF:000145">
    <property type="entry name" value="Laminin subunit beta 1"/>
    <property type="match status" value="1"/>
</dbReference>
<dbReference type="Ensembl" id="ENSGACT00000050587.1">
    <property type="protein sequence ID" value="ENSGACP00000070349.1"/>
    <property type="gene ID" value="ENSGACG00000007525.2"/>
</dbReference>
<feature type="disulfide bond" evidence="12">
    <location>
        <begin position="1123"/>
        <end position="1132"/>
    </location>
</feature>
<dbReference type="GO" id="GO:0009887">
    <property type="term" value="P:animal organ morphogenesis"/>
    <property type="evidence" value="ECO:0007669"/>
    <property type="project" value="TreeGrafter"/>
</dbReference>
<keyword evidence="5" id="KW-0677">Repeat</keyword>
<proteinExistence type="predicted"/>
<feature type="disulfide bond" evidence="12">
    <location>
        <begin position="744"/>
        <end position="761"/>
    </location>
</feature>
<evidence type="ECO:0000313" key="18">
    <source>
        <dbReference type="Ensembl" id="ENSGACP00000070349.1"/>
    </source>
</evidence>
<feature type="domain" description="Laminin EGF-like" evidence="15">
    <location>
        <begin position="790"/>
        <end position="835"/>
    </location>
</feature>
<reference evidence="18" key="3">
    <citation type="submission" date="2025-09" db="UniProtKB">
        <authorList>
            <consortium name="Ensembl"/>
        </authorList>
    </citation>
    <scope>IDENTIFICATION</scope>
</reference>
<dbReference type="GO" id="GO:0034446">
    <property type="term" value="P:substrate adhesion-dependent cell spreading"/>
    <property type="evidence" value="ECO:0007669"/>
    <property type="project" value="TreeGrafter"/>
</dbReference>
<dbReference type="GeneTree" id="ENSGT00940000156003"/>
<dbReference type="PANTHER" id="PTHR10574">
    <property type="entry name" value="NETRIN/LAMININ-RELATED"/>
    <property type="match status" value="1"/>
</dbReference>
<dbReference type="GO" id="GO:0007411">
    <property type="term" value="P:axon guidance"/>
    <property type="evidence" value="ECO:0007669"/>
    <property type="project" value="TreeGrafter"/>
</dbReference>
<feature type="domain" description="Laminin EGF-like" evidence="15">
    <location>
        <begin position="1054"/>
        <end position="1101"/>
    </location>
</feature>
<evidence type="ECO:0000256" key="10">
    <source>
        <dbReference type="ARBA" id="ARBA00023180"/>
    </source>
</evidence>
<feature type="domain" description="Laminin EGF-like" evidence="15">
    <location>
        <begin position="997"/>
        <end position="1053"/>
    </location>
</feature>
<dbReference type="PANTHER" id="PTHR10574:SF233">
    <property type="entry name" value="LAMININ SUBUNIT BETA-1"/>
    <property type="match status" value="1"/>
</dbReference>
<dbReference type="Pfam" id="PF00053">
    <property type="entry name" value="EGF_laminin"/>
    <property type="match status" value="11"/>
</dbReference>
<feature type="disulfide bond" evidence="12">
    <location>
        <begin position="1026"/>
        <end position="1035"/>
    </location>
</feature>
<dbReference type="PRINTS" id="PR00011">
    <property type="entry name" value="EGFLAMININ"/>
</dbReference>
<feature type="domain" description="Laminin EGF-like" evidence="15">
    <location>
        <begin position="836"/>
        <end position="885"/>
    </location>
</feature>
<protein>
    <recommendedName>
        <fullName evidence="20">Laminin, beta 1a</fullName>
    </recommendedName>
</protein>
<feature type="disulfide bond" evidence="12">
    <location>
        <begin position="487"/>
        <end position="496"/>
    </location>
</feature>
<feature type="disulfide bond" evidence="12">
    <location>
        <begin position="1104"/>
        <end position="1121"/>
    </location>
</feature>
<feature type="disulfide bond" evidence="12">
    <location>
        <begin position="447"/>
        <end position="461"/>
    </location>
</feature>
<keyword evidence="10" id="KW-0325">Glycoprotein</keyword>
<reference evidence="18" key="2">
    <citation type="submission" date="2025-08" db="UniProtKB">
        <authorList>
            <consortium name="Ensembl"/>
        </authorList>
    </citation>
    <scope>IDENTIFICATION</scope>
</reference>
<feature type="disulfide bond" evidence="12">
    <location>
        <begin position="1102"/>
        <end position="1114"/>
    </location>
</feature>
<dbReference type="Gene3D" id="2.10.25.10">
    <property type="entry name" value="Laminin"/>
    <property type="match status" value="11"/>
</dbReference>
<feature type="coiled-coil region" evidence="13">
    <location>
        <begin position="1255"/>
        <end position="1282"/>
    </location>
</feature>
<evidence type="ECO:0000259" key="15">
    <source>
        <dbReference type="PROSITE" id="PS50027"/>
    </source>
</evidence>
<dbReference type="SMART" id="SM00180">
    <property type="entry name" value="EGF_Lam"/>
    <property type="match status" value="13"/>
</dbReference>
<dbReference type="SMART" id="SM00181">
    <property type="entry name" value="EGF"/>
    <property type="match status" value="7"/>
</dbReference>
<evidence type="ECO:0000256" key="4">
    <source>
        <dbReference type="ARBA" id="ARBA00022729"/>
    </source>
</evidence>
<feature type="disulfide bond" evidence="12">
    <location>
        <begin position="435"/>
        <end position="444"/>
    </location>
</feature>
<evidence type="ECO:0000256" key="5">
    <source>
        <dbReference type="ARBA" id="ARBA00022737"/>
    </source>
</evidence>
<feature type="disulfide bond" evidence="12">
    <location>
        <begin position="1075"/>
        <end position="1084"/>
    </location>
</feature>
<feature type="disulfide bond" evidence="12">
    <location>
        <begin position="742"/>
        <end position="754"/>
    </location>
</feature>
<dbReference type="Pfam" id="PF21199">
    <property type="entry name" value="LAMININ_IV_B"/>
    <property type="match status" value="2"/>
</dbReference>
<feature type="disulfide bond" evidence="12">
    <location>
        <begin position="499"/>
        <end position="513"/>
    </location>
</feature>
<keyword evidence="11 12" id="KW-0424">Laminin EGF-like domain</keyword>
<dbReference type="PROSITE" id="PS51117">
    <property type="entry name" value="LAMININ_NTER"/>
    <property type="match status" value="1"/>
</dbReference>
<dbReference type="GO" id="GO:0043256">
    <property type="term" value="C:laminin complex"/>
    <property type="evidence" value="ECO:0007669"/>
    <property type="project" value="TreeGrafter"/>
</dbReference>
<feature type="disulfide bond" evidence="12">
    <location>
        <begin position="1054"/>
        <end position="1066"/>
    </location>
</feature>
<evidence type="ECO:0000259" key="17">
    <source>
        <dbReference type="PROSITE" id="PS51117"/>
    </source>
</evidence>
<feature type="domain" description="Laminin EGF-like" evidence="15">
    <location>
        <begin position="464"/>
        <end position="515"/>
    </location>
</feature>
<dbReference type="GO" id="GO:0016477">
    <property type="term" value="P:cell migration"/>
    <property type="evidence" value="ECO:0007669"/>
    <property type="project" value="TreeGrafter"/>
</dbReference>
<feature type="domain" description="Laminin IV type B" evidence="16">
    <location>
        <begin position="555"/>
        <end position="736"/>
    </location>
</feature>
<dbReference type="InterPro" id="IPR056863">
    <property type="entry name" value="LMN_ATRN_NET-like_EGF"/>
</dbReference>
<dbReference type="FunFam" id="2.170.300.10:FF:000001">
    <property type="entry name" value="Laminin subunit beta-1"/>
    <property type="match status" value="1"/>
</dbReference>
<feature type="domain" description="Laminin EGF-like" evidence="15">
    <location>
        <begin position="1102"/>
        <end position="1148"/>
    </location>
</feature>
<dbReference type="PROSITE" id="PS50027">
    <property type="entry name" value="EGF_LAM_2"/>
    <property type="match status" value="9"/>
</dbReference>
<dbReference type="FunFam" id="2.10.25.10:FF:000101">
    <property type="entry name" value="Laminin subunit beta 1"/>
    <property type="match status" value="1"/>
</dbReference>
<evidence type="ECO:0000256" key="11">
    <source>
        <dbReference type="ARBA" id="ARBA00023292"/>
    </source>
</evidence>
<dbReference type="Gene3D" id="2.170.300.10">
    <property type="entry name" value="Tie2 ligand-binding domain superfamily"/>
    <property type="match status" value="1"/>
</dbReference>
<feature type="disulfide bond" evidence="12">
    <location>
        <begin position="792"/>
        <end position="809"/>
    </location>
</feature>
<keyword evidence="3" id="KW-0272">Extracellular matrix</keyword>
<comment type="subcellular location">
    <subcellularLocation>
        <location evidence="1">Secreted</location>
        <location evidence="1">Extracellular space</location>
        <location evidence="1">Extracellular matrix</location>
        <location evidence="1">Basement membrane</location>
    </subcellularLocation>
</comment>
<dbReference type="FunFam" id="2.10.25.10:FF:000130">
    <property type="entry name" value="Laminin subunit beta 1"/>
    <property type="match status" value="1"/>
</dbReference>
<feature type="signal peptide" evidence="14">
    <location>
        <begin position="1"/>
        <end position="18"/>
    </location>
</feature>
<dbReference type="InterPro" id="IPR056558">
    <property type="entry name" value="LAMB1-4_helical"/>
</dbReference>
<feature type="disulfide bond" evidence="12">
    <location>
        <begin position="811"/>
        <end position="820"/>
    </location>
</feature>
<feature type="domain" description="Laminin EGF-like" evidence="15">
    <location>
        <begin position="270"/>
        <end position="333"/>
    </location>
</feature>
<evidence type="ECO:0000256" key="12">
    <source>
        <dbReference type="PROSITE-ProRule" id="PRU00460"/>
    </source>
</evidence>
<keyword evidence="2" id="KW-0964">Secreted</keyword>
<keyword evidence="9 12" id="KW-1015">Disulfide bond</keyword>
<evidence type="ECO:0000256" key="7">
    <source>
        <dbReference type="ARBA" id="ARBA00022889"/>
    </source>
</evidence>
<name>A0AAQ4S3B1_GASAC</name>
<dbReference type="FunFam" id="2.10.25.10:FF:000138">
    <property type="entry name" value="Laminin subunit beta 1"/>
    <property type="match status" value="1"/>
</dbReference>
<reference evidence="18 19" key="1">
    <citation type="journal article" date="2021" name="G3 (Bethesda)">
        <title>Improved contiguity of the threespine stickleback genome using long-read sequencing.</title>
        <authorList>
            <person name="Nath S."/>
            <person name="Shaw D.E."/>
            <person name="White M.A."/>
        </authorList>
    </citation>
    <scope>NUCLEOTIDE SEQUENCE [LARGE SCALE GENOMIC DNA]</scope>
    <source>
        <strain evidence="18 19">Lake Benthic</strain>
    </source>
</reference>
<feature type="disulfide bond" evidence="12">
    <location>
        <begin position="1056"/>
        <end position="1073"/>
    </location>
</feature>
<sequence>MLELQLSVLLVLQVLTYAQDGGGMGGGAQDDVSLPEFTDVCTEGSCYPATGDLLIGRAHQLSSTSTCGLNHPEPFCIVSHLQEEKKCFLCDSSTPYDELSSPTRGHRIENVVTTFAPNRLKTWWQSENGEKAFSNIGNLFFLFQTFRPAAMLIERSADFGKKWQLYRYFAYDCESAFPSVSQGPMQKVDDVICDSRYSDIEPSTEGENIDTVLSIVDVSLIFGSDMLKITNLRVKFTRLHTLGDNLLDSRMEIKEKYYYAIFDMVVRGNCFCYGHAAECAPVQGAGQTSEGMVHGHCMCNHNTKGLNCEKCLDFYHDLPWRPAEGRNTNACKKCNCNHHTSSCHFDMAVFVASGNRSGGVCDDCQHNTAGHNCERCKPFYFQHPERDVLSVETCNCYCVFCPSSCNCDSVGSLNGGLCDGVTDVRVGLITGQCRCKVNVEGERCERCKQAHYGMGPEPEGCKACTCSPLGTLAGGNPCDSETGSCFCKRLAMGRDCDQCVAEHWGLSNDMDGCRPCDCDFGGAINNQCDQVSGQCVCRDHMFGRRCDQVESGFYFIALDHYTYEAEDAKFGPGVTVVPRPHPLDRNPTWTGIGLVNVPEGAFLEFSVDNIPHSMEYNILIRYEPQLPDQWEEVLMTVMRPGPIRADSRCVNTVPDDDHQMISLHPGSRFLHPQIVLMPHCKNLEIFSTSEGGDSSGNSAWETFQRYRCLENSQSVTRSPMTDICRNFIFSISAMLHQGARECHCDPQGSLSTVCDPSGGQCECRSNVVGRNCDRCAPGTFEFGPNGCRACSCHPQGSQSLFCSELTGKCVCVFGAYGRQCDRCLPGHWGFPNCRPCTCNGHTDDCDPDTGRCIDCRDHSTGHACERCLDGYYGDPLLGSGDHCRPCMCPDGPGSLRQFAGSCYVGDDTQQAVCVCNNGYRGSRCDECSPGYYGNPGDMGGQCQPCQCNSNIDMLDPESCDSRTGECLRCLYHSEGYACQSCKHGYYGNALLQDCRKCVCNQLGSDSSTCPSSGDCHCDRSSGQCHCLPNVVGQHCDLCAPDTWNMASGSGCEACACDPKHSYGTSCNEISGQCSCQPGFGGRTCSECRELFWGEPEVKCHACDCDPRGISQQQCNKASGHCVCVEGVSGPRCDVCSRGFSGTFPNCQRCHQCFTEWDDVIGQLTNQTHRLVNKVNAMKASGVSGPYKKSIDSMERSVADIWVVLNQNPASQPLSETQELLQQASDLMGTLSQMLNHTERTLVQVEDQDSVVETKLDSVMSDAQKLERTVKELMDQVEFIKNSDIRGATDSITRYFRQSLAAEVGANASTIDPGSPVETSITLRQLTEAKLNQTREEFLRKHTEHARRLDDLAGELQTLDLAEISHKVGDDGDSCMSSPCGGLGCVDSEGQTRCGGEGCDGVITVASNILKNTQDSEQEIISALQEVEKLSQMVSEAKVKADEAKLSAQEVLMKSNRTKQKVLQSNEELRVLIRQIRDFLTQDGADLESIELVANEVLAMQMPTTPAQLQNLTEDIRQKVGELGHVEDILQQSAADIQRAENLLDQARLDLDSELKEKYAKVEQMIGQKAGDVVNAKKRAESLQQEAKELLLKASDKLQLLKDLEKSYEDNQRTLEVKAEKLVKLEAAVKELLQEISSKVTIYSTCLF</sequence>
<dbReference type="PROSITE" id="PS01248">
    <property type="entry name" value="EGF_LAM_1"/>
    <property type="match status" value="5"/>
</dbReference>
<evidence type="ECO:0000256" key="14">
    <source>
        <dbReference type="SAM" id="SignalP"/>
    </source>
</evidence>
<dbReference type="SMART" id="SM00136">
    <property type="entry name" value="LamNT"/>
    <property type="match status" value="1"/>
</dbReference>
<dbReference type="CDD" id="cd22300">
    <property type="entry name" value="cc_LAMB1_C"/>
    <property type="match status" value="1"/>
</dbReference>
<feature type="disulfide bond" evidence="12">
    <location>
        <begin position="855"/>
        <end position="864"/>
    </location>
</feature>
<accession>A0AAQ4S3B1</accession>
<feature type="domain" description="Laminin EGF-like" evidence="15">
    <location>
        <begin position="742"/>
        <end position="789"/>
    </location>
</feature>
<dbReference type="InterPro" id="IPR002049">
    <property type="entry name" value="LE_dom"/>
</dbReference>
<organism evidence="18 19">
    <name type="scientific">Gasterosteus aculeatus aculeatus</name>
    <name type="common">three-spined stickleback</name>
    <dbReference type="NCBI Taxonomy" id="481459"/>
    <lineage>
        <taxon>Eukaryota</taxon>
        <taxon>Metazoa</taxon>
        <taxon>Chordata</taxon>
        <taxon>Craniata</taxon>
        <taxon>Vertebrata</taxon>
        <taxon>Euteleostomi</taxon>
        <taxon>Actinopterygii</taxon>
        <taxon>Neopterygii</taxon>
        <taxon>Teleostei</taxon>
        <taxon>Neoteleostei</taxon>
        <taxon>Acanthomorphata</taxon>
        <taxon>Eupercaria</taxon>
        <taxon>Perciformes</taxon>
        <taxon>Cottioidei</taxon>
        <taxon>Gasterosteales</taxon>
        <taxon>Gasterosteidae</taxon>
        <taxon>Gasterosteus</taxon>
    </lineage>
</organism>
<keyword evidence="7" id="KW-0130">Cell adhesion</keyword>
<dbReference type="InterPro" id="IPR050440">
    <property type="entry name" value="Laminin/Netrin_ECM"/>
</dbReference>
<keyword evidence="8 13" id="KW-0175">Coiled coil</keyword>
<feature type="domain" description="Laminin EGF-like" evidence="15">
    <location>
        <begin position="405"/>
        <end position="463"/>
    </location>
</feature>
<evidence type="ECO:0000313" key="19">
    <source>
        <dbReference type="Proteomes" id="UP000007635"/>
    </source>
</evidence>
<dbReference type="InterPro" id="IPR013015">
    <property type="entry name" value="Laminin_IV_B"/>
</dbReference>
<keyword evidence="19" id="KW-1185">Reference proteome</keyword>
<dbReference type="PROSITE" id="PS51116">
    <property type="entry name" value="LAMININ_IVB"/>
    <property type="match status" value="1"/>
</dbReference>
<dbReference type="Proteomes" id="UP000007635">
    <property type="component" value="Chromosome XIX"/>
</dbReference>
<feature type="chain" id="PRO_5042897914" description="Laminin, beta 1a" evidence="14">
    <location>
        <begin position="19"/>
        <end position="1647"/>
    </location>
</feature>
<feature type="coiled-coil region" evidence="13">
    <location>
        <begin position="1529"/>
        <end position="1634"/>
    </location>
</feature>
<dbReference type="FunFam" id="2.10.25.10:FF:000011">
    <property type="entry name" value="Cadherin EGF LAG seven-pass G-type receptor"/>
    <property type="match status" value="2"/>
</dbReference>
<dbReference type="InterPro" id="IPR000742">
    <property type="entry name" value="EGF"/>
</dbReference>
<dbReference type="Pfam" id="PF24973">
    <property type="entry name" value="EGF_LMN_ATRN"/>
    <property type="match status" value="2"/>
</dbReference>
<feature type="disulfide bond" evidence="12">
    <location>
        <begin position="763"/>
        <end position="772"/>
    </location>
</feature>
<feature type="disulfide bond" evidence="12">
    <location>
        <begin position="790"/>
        <end position="802"/>
    </location>
</feature>
<keyword evidence="4 14" id="KW-0732">Signal</keyword>
<dbReference type="GO" id="GO:0070831">
    <property type="term" value="P:basement membrane assembly"/>
    <property type="evidence" value="ECO:0007669"/>
    <property type="project" value="TreeGrafter"/>
</dbReference>
<dbReference type="PROSITE" id="PS00022">
    <property type="entry name" value="EGF_1"/>
    <property type="match status" value="1"/>
</dbReference>
<evidence type="ECO:0000256" key="1">
    <source>
        <dbReference type="ARBA" id="ARBA00004302"/>
    </source>
</evidence>